<dbReference type="SMART" id="SM00448">
    <property type="entry name" value="REC"/>
    <property type="match status" value="1"/>
</dbReference>
<dbReference type="Pfam" id="PF00072">
    <property type="entry name" value="Response_reg"/>
    <property type="match status" value="1"/>
</dbReference>
<dbReference type="PATRIC" id="fig|1492738.3.peg.604"/>
<keyword evidence="4" id="KW-0902">Two-component regulatory system</keyword>
<dbReference type="SMART" id="SM00388">
    <property type="entry name" value="HisKA"/>
    <property type="match status" value="1"/>
</dbReference>
<dbReference type="InterPro" id="IPR036097">
    <property type="entry name" value="HisK_dim/P_sf"/>
</dbReference>
<feature type="modified residue" description="4-aspartylphosphate" evidence="5">
    <location>
        <position position="678"/>
    </location>
</feature>
<evidence type="ECO:0000256" key="7">
    <source>
        <dbReference type="SAM" id="Phobius"/>
    </source>
</evidence>
<dbReference type="Gene3D" id="3.40.50.2300">
    <property type="match status" value="1"/>
</dbReference>
<keyword evidence="7" id="KW-1133">Transmembrane helix</keyword>
<name>A0A066WU00_9FLAO</name>
<dbReference type="SMART" id="SM00387">
    <property type="entry name" value="HATPase_c"/>
    <property type="match status" value="1"/>
</dbReference>
<feature type="domain" description="Histidine kinase" evidence="8">
    <location>
        <begin position="382"/>
        <end position="604"/>
    </location>
</feature>
<dbReference type="InterPro" id="IPR003661">
    <property type="entry name" value="HisK_dim/P_dom"/>
</dbReference>
<keyword evidence="7" id="KW-0472">Membrane</keyword>
<feature type="coiled-coil region" evidence="6">
    <location>
        <begin position="87"/>
        <end position="118"/>
    </location>
</feature>
<dbReference type="PRINTS" id="PR00344">
    <property type="entry name" value="BCTRLSENSOR"/>
</dbReference>
<dbReference type="CDD" id="cd17546">
    <property type="entry name" value="REC_hyHK_CKI1_RcsC-like"/>
    <property type="match status" value="1"/>
</dbReference>
<feature type="domain" description="Response regulatory" evidence="9">
    <location>
        <begin position="629"/>
        <end position="747"/>
    </location>
</feature>
<dbReference type="InterPro" id="IPR005467">
    <property type="entry name" value="His_kinase_dom"/>
</dbReference>
<keyword evidence="11" id="KW-1185">Reference proteome</keyword>
<keyword evidence="6" id="KW-0175">Coiled coil</keyword>
<evidence type="ECO:0000313" key="11">
    <source>
        <dbReference type="Proteomes" id="UP000027064"/>
    </source>
</evidence>
<dbReference type="Pfam" id="PF00512">
    <property type="entry name" value="HisKA"/>
    <property type="match status" value="1"/>
</dbReference>
<keyword evidence="3 5" id="KW-0597">Phosphoprotein</keyword>
<dbReference type="GO" id="GO:0000155">
    <property type="term" value="F:phosphorelay sensor kinase activity"/>
    <property type="evidence" value="ECO:0007669"/>
    <property type="project" value="InterPro"/>
</dbReference>
<dbReference type="EMBL" id="JNCA01000006">
    <property type="protein sequence ID" value="KDN56058.1"/>
    <property type="molecule type" value="Genomic_DNA"/>
</dbReference>
<sequence length="751" mass="87023">MQLLNRIQLKFFFSNFRHFRTQIFLSFSSMIALIVVWFMFYLYIDHKVDHLDNYTYKTYSVSQEFASNIKNFQTFLLSGYKESDFYLHHEQKDLKRYINQLKNQKKDTDLLIKESKELNIGNNPKMLAVSKEIDNLYNLVIQFKEIAFIRGFKDYGIEGKMRTHAHYLEQKSSLDKITLLQFRRHEKDFMLRSDETSIKRFESLFYQTLKETNIDTVTKQALIDYKDNFEFLLKLSSQLGISENQGLYGKINYTNKFIENSFTQIISHNKKRIDELKETLFYVQLCQTIFMIVIVLLLSIYISKYFTKDIQLLSLDISNYIKSDFKESCSKLNHNSTIREVDFLLKSYGILKEKLSENIIFLEKKTEQANKTATFKTQFLANMSHEIRSPLNGVIGMLNMLKTSSLNSEQTEHIEIAEHSANHLLGIVNMILDHSKMEAGKMKLEYYPIHLNKELSKLIRLFEYRIKDKNIKLHFIYDSKINNNILGDNLRLQQVLINLIDNAIKFTSEGDVKLEVNLSNQIRDIQYLDFKVMDSGIGIDADKTEQMLLAFEQADLTTTRKYGGTGLGLTISNQLIQLMGGSKLNIVALETGGSSFSFKIPFKINANNPVINIENKIAFPNSEDTIINKALIVEDNLINQKVLYKLLNKLNIPSDIANNGKEAVALYEKNDYDIIFMDLHMPEMDGFEATEKIHSSTKFQINAIPIIAVTASAFDEDKVKAISKGMDDFITKPVVLKNLEETIAKQMQLQI</sequence>
<dbReference type="Gene3D" id="1.10.287.130">
    <property type="match status" value="1"/>
</dbReference>
<organism evidence="10 11">
    <name type="scientific">Flavobacterium seoulense</name>
    <dbReference type="NCBI Taxonomy" id="1492738"/>
    <lineage>
        <taxon>Bacteria</taxon>
        <taxon>Pseudomonadati</taxon>
        <taxon>Bacteroidota</taxon>
        <taxon>Flavobacteriia</taxon>
        <taxon>Flavobacteriales</taxon>
        <taxon>Flavobacteriaceae</taxon>
        <taxon>Flavobacterium</taxon>
    </lineage>
</organism>
<dbReference type="Pfam" id="PF02518">
    <property type="entry name" value="HATPase_c"/>
    <property type="match status" value="1"/>
</dbReference>
<comment type="catalytic activity">
    <reaction evidence="1">
        <text>ATP + protein L-histidine = ADP + protein N-phospho-L-histidine.</text>
        <dbReference type="EC" id="2.7.13.3"/>
    </reaction>
</comment>
<dbReference type="InterPro" id="IPR011006">
    <property type="entry name" value="CheY-like_superfamily"/>
</dbReference>
<feature type="transmembrane region" description="Helical" evidence="7">
    <location>
        <begin position="280"/>
        <end position="302"/>
    </location>
</feature>
<gene>
    <name evidence="10" type="ORF">FEM21_06100</name>
</gene>
<accession>A0A066WU00</accession>
<dbReference type="CDD" id="cd00082">
    <property type="entry name" value="HisKA"/>
    <property type="match status" value="1"/>
</dbReference>
<dbReference type="AlphaFoldDB" id="A0A066WU00"/>
<dbReference type="SUPFAM" id="SSF47384">
    <property type="entry name" value="Homodimeric domain of signal transducing histidine kinase"/>
    <property type="match status" value="1"/>
</dbReference>
<evidence type="ECO:0000256" key="6">
    <source>
        <dbReference type="SAM" id="Coils"/>
    </source>
</evidence>
<dbReference type="Proteomes" id="UP000027064">
    <property type="component" value="Unassembled WGS sequence"/>
</dbReference>
<protein>
    <recommendedName>
        <fullName evidence="2">histidine kinase</fullName>
        <ecNumber evidence="2">2.7.13.3</ecNumber>
    </recommendedName>
</protein>
<evidence type="ECO:0000256" key="3">
    <source>
        <dbReference type="ARBA" id="ARBA00022553"/>
    </source>
</evidence>
<dbReference type="PANTHER" id="PTHR45339">
    <property type="entry name" value="HYBRID SIGNAL TRANSDUCTION HISTIDINE KINASE J"/>
    <property type="match status" value="1"/>
</dbReference>
<dbReference type="InterPro" id="IPR001789">
    <property type="entry name" value="Sig_transdc_resp-reg_receiver"/>
</dbReference>
<evidence type="ECO:0000313" key="10">
    <source>
        <dbReference type="EMBL" id="KDN56058.1"/>
    </source>
</evidence>
<comment type="caution">
    <text evidence="10">The sequence shown here is derived from an EMBL/GenBank/DDBJ whole genome shotgun (WGS) entry which is preliminary data.</text>
</comment>
<dbReference type="PROSITE" id="PS50110">
    <property type="entry name" value="RESPONSE_REGULATORY"/>
    <property type="match status" value="1"/>
</dbReference>
<dbReference type="InterPro" id="IPR004358">
    <property type="entry name" value="Sig_transdc_His_kin-like_C"/>
</dbReference>
<dbReference type="CDD" id="cd16922">
    <property type="entry name" value="HATPase_EvgS-ArcB-TorS-like"/>
    <property type="match status" value="1"/>
</dbReference>
<dbReference type="InterPro" id="IPR003594">
    <property type="entry name" value="HATPase_dom"/>
</dbReference>
<dbReference type="FunFam" id="3.30.565.10:FF:000010">
    <property type="entry name" value="Sensor histidine kinase RcsC"/>
    <property type="match status" value="1"/>
</dbReference>
<keyword evidence="10" id="KW-0808">Transferase</keyword>
<dbReference type="SUPFAM" id="SSF52172">
    <property type="entry name" value="CheY-like"/>
    <property type="match status" value="1"/>
</dbReference>
<evidence type="ECO:0000256" key="1">
    <source>
        <dbReference type="ARBA" id="ARBA00000085"/>
    </source>
</evidence>
<keyword evidence="7" id="KW-0812">Transmembrane</keyword>
<keyword evidence="10" id="KW-0418">Kinase</keyword>
<dbReference type="InterPro" id="IPR036890">
    <property type="entry name" value="HATPase_C_sf"/>
</dbReference>
<dbReference type="PANTHER" id="PTHR45339:SF1">
    <property type="entry name" value="HYBRID SIGNAL TRANSDUCTION HISTIDINE KINASE J"/>
    <property type="match status" value="1"/>
</dbReference>
<dbReference type="EC" id="2.7.13.3" evidence="2"/>
<feature type="transmembrane region" description="Helical" evidence="7">
    <location>
        <begin position="23"/>
        <end position="44"/>
    </location>
</feature>
<evidence type="ECO:0000256" key="5">
    <source>
        <dbReference type="PROSITE-ProRule" id="PRU00169"/>
    </source>
</evidence>
<dbReference type="Gene3D" id="3.30.565.10">
    <property type="entry name" value="Histidine kinase-like ATPase, C-terminal domain"/>
    <property type="match status" value="1"/>
</dbReference>
<evidence type="ECO:0000256" key="2">
    <source>
        <dbReference type="ARBA" id="ARBA00012438"/>
    </source>
</evidence>
<proteinExistence type="predicted"/>
<reference evidence="10 11" key="1">
    <citation type="submission" date="2014-05" db="EMBL/GenBank/DDBJ databases">
        <title>Genome Sequence of Flavobacterium sp. EM1321.</title>
        <authorList>
            <person name="Shin S.-K."/>
            <person name="Yi H."/>
        </authorList>
    </citation>
    <scope>NUCLEOTIDE SEQUENCE [LARGE SCALE GENOMIC DNA]</scope>
    <source>
        <strain evidence="10 11">EM1321</strain>
    </source>
</reference>
<dbReference type="SUPFAM" id="SSF55874">
    <property type="entry name" value="ATPase domain of HSP90 chaperone/DNA topoisomerase II/histidine kinase"/>
    <property type="match status" value="1"/>
</dbReference>
<evidence type="ECO:0000256" key="4">
    <source>
        <dbReference type="ARBA" id="ARBA00023012"/>
    </source>
</evidence>
<dbReference type="eggNOG" id="COG2205">
    <property type="taxonomic scope" value="Bacteria"/>
</dbReference>
<evidence type="ECO:0000259" key="8">
    <source>
        <dbReference type="PROSITE" id="PS50109"/>
    </source>
</evidence>
<dbReference type="PROSITE" id="PS50109">
    <property type="entry name" value="HIS_KIN"/>
    <property type="match status" value="1"/>
</dbReference>
<evidence type="ECO:0000259" key="9">
    <source>
        <dbReference type="PROSITE" id="PS50110"/>
    </source>
</evidence>
<dbReference type="STRING" id="1492738.FEM21_06100"/>